<evidence type="ECO:0008006" key="3">
    <source>
        <dbReference type="Google" id="ProtNLM"/>
    </source>
</evidence>
<evidence type="ECO:0000313" key="2">
    <source>
        <dbReference type="Proteomes" id="UP000623467"/>
    </source>
</evidence>
<dbReference type="OrthoDB" id="3037258at2759"/>
<dbReference type="Proteomes" id="UP000623467">
    <property type="component" value="Unassembled WGS sequence"/>
</dbReference>
<comment type="caution">
    <text evidence="1">The sequence shown here is derived from an EMBL/GenBank/DDBJ whole genome shotgun (WGS) entry which is preliminary data.</text>
</comment>
<organism evidence="1 2">
    <name type="scientific">Mycena sanguinolenta</name>
    <dbReference type="NCBI Taxonomy" id="230812"/>
    <lineage>
        <taxon>Eukaryota</taxon>
        <taxon>Fungi</taxon>
        <taxon>Dikarya</taxon>
        <taxon>Basidiomycota</taxon>
        <taxon>Agaricomycotina</taxon>
        <taxon>Agaricomycetes</taxon>
        <taxon>Agaricomycetidae</taxon>
        <taxon>Agaricales</taxon>
        <taxon>Marasmiineae</taxon>
        <taxon>Mycenaceae</taxon>
        <taxon>Mycena</taxon>
    </lineage>
</organism>
<keyword evidence="2" id="KW-1185">Reference proteome</keyword>
<dbReference type="EMBL" id="JACAZH010000005">
    <property type="protein sequence ID" value="KAF7367718.1"/>
    <property type="molecule type" value="Genomic_DNA"/>
</dbReference>
<accession>A0A8H6YWH6</accession>
<reference evidence="1" key="1">
    <citation type="submission" date="2020-05" db="EMBL/GenBank/DDBJ databases">
        <title>Mycena genomes resolve the evolution of fungal bioluminescence.</title>
        <authorList>
            <person name="Tsai I.J."/>
        </authorList>
    </citation>
    <scope>NUCLEOTIDE SEQUENCE</scope>
    <source>
        <strain evidence="1">160909Yilan</strain>
    </source>
</reference>
<dbReference type="AlphaFoldDB" id="A0A8H6YWH6"/>
<sequence>MAGLLDLPTEILVSILEYPVVSDTTVYFLALVCRQLHFVALPIYFSRQGLTPSSKSITINMHEDRRDLLAALKSALFIPDIENIKCIFPHPSCISIFPLLIHLARLETYISGLSSVKSVALHLDVRGSVCLSVGNDRSLRAWTAALESLLNCIVEKKCVSLTIMDGSQFTRAYEPTPPVTRQSKLARLLSAVPRLLRRSTKGMQEFRRVPRQGDAYIEMGIPLSVYRSSNLTSLEIHSTILVLPPGLHWTLAALRTCPITSLTLGRRIEESGGWWTALPLIASAATQLTSLTLWESNLMSHGGYTDSFTEVSTLDFISRLPQLRHIIISHKASTDFSETDGPPLNLPNLETISAPPTIILHMLRPPSPLPKIQSICVMWPQPPVSRTISLLATALQPIFQKPHPPRLSVSVKTSMYYPSGPFTIPIGDSTFAHRVDALEINVATYPPTDVAAMAAWIGLFPRVGQVDIQLSDSIQPGLRADLARLLRVVKLTDFFG</sequence>
<proteinExistence type="predicted"/>
<evidence type="ECO:0000313" key="1">
    <source>
        <dbReference type="EMBL" id="KAF7367718.1"/>
    </source>
</evidence>
<protein>
    <recommendedName>
        <fullName evidence="3">F-box domain-containing protein</fullName>
    </recommendedName>
</protein>
<gene>
    <name evidence="1" type="ORF">MSAN_00835600</name>
</gene>
<name>A0A8H6YWH6_9AGAR</name>